<protein>
    <recommendedName>
        <fullName evidence="2">Activator of Hsp90 ATPase homologue 1/2-like C-terminal domain-containing protein</fullName>
    </recommendedName>
</protein>
<dbReference type="Gene3D" id="3.30.530.20">
    <property type="match status" value="1"/>
</dbReference>
<evidence type="ECO:0000256" key="1">
    <source>
        <dbReference type="ARBA" id="ARBA00006817"/>
    </source>
</evidence>
<gene>
    <name evidence="3" type="ORF">KOR42_51970</name>
</gene>
<evidence type="ECO:0000313" key="4">
    <source>
        <dbReference type="Proteomes" id="UP000317243"/>
    </source>
</evidence>
<keyword evidence="4" id="KW-1185">Reference proteome</keyword>
<dbReference type="AlphaFoldDB" id="A0A5C5VBL7"/>
<organism evidence="3 4">
    <name type="scientific">Thalassoglobus neptunius</name>
    <dbReference type="NCBI Taxonomy" id="1938619"/>
    <lineage>
        <taxon>Bacteria</taxon>
        <taxon>Pseudomonadati</taxon>
        <taxon>Planctomycetota</taxon>
        <taxon>Planctomycetia</taxon>
        <taxon>Planctomycetales</taxon>
        <taxon>Planctomycetaceae</taxon>
        <taxon>Thalassoglobus</taxon>
    </lineage>
</organism>
<proteinExistence type="inferred from homology"/>
<reference evidence="3 4" key="1">
    <citation type="submission" date="2019-02" db="EMBL/GenBank/DDBJ databases">
        <title>Deep-cultivation of Planctomycetes and their phenomic and genomic characterization uncovers novel biology.</title>
        <authorList>
            <person name="Wiegand S."/>
            <person name="Jogler M."/>
            <person name="Boedeker C."/>
            <person name="Pinto D."/>
            <person name="Vollmers J."/>
            <person name="Rivas-Marin E."/>
            <person name="Kohn T."/>
            <person name="Peeters S.H."/>
            <person name="Heuer A."/>
            <person name="Rast P."/>
            <person name="Oberbeckmann S."/>
            <person name="Bunk B."/>
            <person name="Jeske O."/>
            <person name="Meyerdierks A."/>
            <person name="Storesund J.E."/>
            <person name="Kallscheuer N."/>
            <person name="Luecker S."/>
            <person name="Lage O.M."/>
            <person name="Pohl T."/>
            <person name="Merkel B.J."/>
            <person name="Hornburger P."/>
            <person name="Mueller R.-W."/>
            <person name="Bruemmer F."/>
            <person name="Labrenz M."/>
            <person name="Spormann A.M."/>
            <person name="Op Den Camp H."/>
            <person name="Overmann J."/>
            <person name="Amann R."/>
            <person name="Jetten M.S.M."/>
            <person name="Mascher T."/>
            <person name="Medema M.H."/>
            <person name="Devos D.P."/>
            <person name="Kaster A.-K."/>
            <person name="Ovreas L."/>
            <person name="Rohde M."/>
            <person name="Galperin M.Y."/>
            <person name="Jogler C."/>
        </authorList>
    </citation>
    <scope>NUCLEOTIDE SEQUENCE [LARGE SCALE GENOMIC DNA]</scope>
    <source>
        <strain evidence="3 4">KOR42</strain>
    </source>
</reference>
<name>A0A5C5VBL7_9PLAN</name>
<comment type="similarity">
    <text evidence="1">Belongs to the AHA1 family.</text>
</comment>
<evidence type="ECO:0000259" key="2">
    <source>
        <dbReference type="Pfam" id="PF08327"/>
    </source>
</evidence>
<comment type="caution">
    <text evidence="3">The sequence shown here is derived from an EMBL/GenBank/DDBJ whole genome shotgun (WGS) entry which is preliminary data.</text>
</comment>
<dbReference type="EMBL" id="SIHI01000071">
    <property type="protein sequence ID" value="TWT35102.1"/>
    <property type="molecule type" value="Genomic_DNA"/>
</dbReference>
<accession>A0A5C5VBL7</accession>
<evidence type="ECO:0000313" key="3">
    <source>
        <dbReference type="EMBL" id="TWT35102.1"/>
    </source>
</evidence>
<dbReference type="InterPro" id="IPR013538">
    <property type="entry name" value="ASHA1/2-like_C"/>
</dbReference>
<dbReference type="CDD" id="cd08901">
    <property type="entry name" value="SRPBCC_CalC_Aha1-like_8"/>
    <property type="match status" value="1"/>
</dbReference>
<dbReference type="InterPro" id="IPR023393">
    <property type="entry name" value="START-like_dom_sf"/>
</dbReference>
<dbReference type="Proteomes" id="UP000317243">
    <property type="component" value="Unassembled WGS sequence"/>
</dbReference>
<sequence length="158" mass="18044">MNDNVPEVSTTMVVSQMLIRKPVAEVFEAIVNPEITTRFWFSRSSGRLEPGKKVRWDWEMFGVEDTLTVNEYEENARLLIEWESDPTLVEWQFESRDADSTLVTVLNWGFLGTCEEVLPHTVASKGGYTIVLAGLKAWLEFGIELNLIRDQFPDGCPD</sequence>
<dbReference type="SUPFAM" id="SSF55961">
    <property type="entry name" value="Bet v1-like"/>
    <property type="match status" value="1"/>
</dbReference>
<dbReference type="Pfam" id="PF08327">
    <property type="entry name" value="AHSA1"/>
    <property type="match status" value="1"/>
</dbReference>
<feature type="domain" description="Activator of Hsp90 ATPase homologue 1/2-like C-terminal" evidence="2">
    <location>
        <begin position="22"/>
        <end position="139"/>
    </location>
</feature>